<accession>A0A9D1MAR5</accession>
<dbReference type="PROSITE" id="PS51746">
    <property type="entry name" value="PPM_2"/>
    <property type="match status" value="1"/>
</dbReference>
<dbReference type="InterPro" id="IPR052016">
    <property type="entry name" value="Bact_Sigma-Reg"/>
</dbReference>
<name>A0A9D1MAR5_9FIRM</name>
<evidence type="ECO:0000313" key="5">
    <source>
        <dbReference type="Proteomes" id="UP000824109"/>
    </source>
</evidence>
<feature type="transmembrane region" description="Helical" evidence="2">
    <location>
        <begin position="192"/>
        <end position="216"/>
    </location>
</feature>
<feature type="transmembrane region" description="Helical" evidence="2">
    <location>
        <begin position="164"/>
        <end position="186"/>
    </location>
</feature>
<dbReference type="Proteomes" id="UP000824109">
    <property type="component" value="Unassembled WGS sequence"/>
</dbReference>
<reference evidence="4" key="2">
    <citation type="journal article" date="2021" name="PeerJ">
        <title>Extensive microbial diversity within the chicken gut microbiome revealed by metagenomics and culture.</title>
        <authorList>
            <person name="Gilroy R."/>
            <person name="Ravi A."/>
            <person name="Getino M."/>
            <person name="Pursley I."/>
            <person name="Horton D.L."/>
            <person name="Alikhan N.F."/>
            <person name="Baker D."/>
            <person name="Gharbi K."/>
            <person name="Hall N."/>
            <person name="Watson M."/>
            <person name="Adriaenssens E.M."/>
            <person name="Foster-Nyarko E."/>
            <person name="Jarju S."/>
            <person name="Secka A."/>
            <person name="Antonio M."/>
            <person name="Oren A."/>
            <person name="Chaudhuri R.R."/>
            <person name="La Ragione R."/>
            <person name="Hildebrand F."/>
            <person name="Pallen M.J."/>
        </authorList>
    </citation>
    <scope>NUCLEOTIDE SEQUENCE</scope>
    <source>
        <strain evidence="4">USAMLcec3-3695</strain>
    </source>
</reference>
<organism evidence="4 5">
    <name type="scientific">Candidatus Ornithomonoglobus merdipullorum</name>
    <dbReference type="NCBI Taxonomy" id="2840895"/>
    <lineage>
        <taxon>Bacteria</taxon>
        <taxon>Bacillati</taxon>
        <taxon>Bacillota</taxon>
        <taxon>Clostridia</taxon>
        <taxon>Candidatus Ornithomonoglobus</taxon>
    </lineage>
</organism>
<dbReference type="SUPFAM" id="SSF81606">
    <property type="entry name" value="PP2C-like"/>
    <property type="match status" value="1"/>
</dbReference>
<dbReference type="Pfam" id="PF19732">
    <property type="entry name" value="SpoIIE_N"/>
    <property type="match status" value="1"/>
</dbReference>
<sequence length="762" mass="82767">MNEIKTTQIKTPLRVPRLNDIMPSLMMILAARASALGVFPFGAAFFAASFDKSVAYVGIMAACAGILTSGGVEALPKYIIALTAYWLFIRIYRRRSEIICSAACGASVLLGGTIMLISDFNGLYDIFMLCTESLITALMYIVFKRSELMTEERSKRGGMSQEEYISAAISIGVFVSGLSGVGIGPISLTNVFAVYAVMVCALNSSVATAGCAGLCIGFMSALASSDAVIMMGVYGLSAVFACFMNSFGKPGCVIGYLSGTAVTLIYIRNIYDVPLSVIDAAVGAVLFLVTPSVVHEYFKSFFTRSLKVESVSPDLRMREYLTMRLRKTGESFSSLRECFVAVSEGRLRKYTDDVGVILDETADRVCKGCRMCGKCWQTDFRRTYKNVLGLIGMIETEGRLTEENIPEHFCEKCVRPGEFINEINHVYELYKRDVLRRADAVETRDLVAGQYGELNSLFTGMAGDIEDGFKFLEKEEEQIVDELDKNGIMPYEVSAIESTSGRCEVYLRLPPVIRRTAVEGIISEVMGRTFSYEETEGGLSKYVSKPDYTVDAAVLQLPQDGSEENGDSVTTFTVGGSEFYAVLADGMGSGSEARYESAAALRLLTSFLRAGFSVKTALGILNSAMCLNIGGETYSTVDIMRIDLYTGEAEFFKIGSAESVILCGDEVSVLSSSSAPVGILSDIRLGSKKMTLGEGDTVLMMTDGITEAGCTVSRTDWIKNLIIKPYGEMSELAKEVMDTALEKSRGIAKDDMSVAAVRLMGC</sequence>
<feature type="transmembrane region" description="Helical" evidence="2">
    <location>
        <begin position="21"/>
        <end position="48"/>
    </location>
</feature>
<feature type="domain" description="PPM-type phosphatase" evidence="3">
    <location>
        <begin position="549"/>
        <end position="759"/>
    </location>
</feature>
<feature type="transmembrane region" description="Helical" evidence="2">
    <location>
        <begin position="253"/>
        <end position="271"/>
    </location>
</feature>
<dbReference type="EMBL" id="DVNB01000029">
    <property type="protein sequence ID" value="HIU56745.1"/>
    <property type="molecule type" value="Genomic_DNA"/>
</dbReference>
<dbReference type="InterPro" id="IPR036457">
    <property type="entry name" value="PPM-type-like_dom_sf"/>
</dbReference>
<dbReference type="AlphaFoldDB" id="A0A9D1MAR5"/>
<keyword evidence="2" id="KW-0472">Membrane</keyword>
<reference evidence="4" key="1">
    <citation type="submission" date="2020-10" db="EMBL/GenBank/DDBJ databases">
        <authorList>
            <person name="Gilroy R."/>
        </authorList>
    </citation>
    <scope>NUCLEOTIDE SEQUENCE</scope>
    <source>
        <strain evidence="4">USAMLcec3-3695</strain>
    </source>
</reference>
<comment type="caution">
    <text evidence="4">The sequence shown here is derived from an EMBL/GenBank/DDBJ whole genome shotgun (WGS) entry which is preliminary data.</text>
</comment>
<dbReference type="Pfam" id="PF07228">
    <property type="entry name" value="SpoIIE"/>
    <property type="match status" value="1"/>
</dbReference>
<dbReference type="Gene3D" id="3.60.40.10">
    <property type="entry name" value="PPM-type phosphatase domain"/>
    <property type="match status" value="1"/>
</dbReference>
<keyword evidence="2" id="KW-1133">Transmembrane helix</keyword>
<protein>
    <submittedName>
        <fullName evidence="4">SpoIIE family protein phosphatase</fullName>
    </submittedName>
</protein>
<feature type="transmembrane region" description="Helical" evidence="2">
    <location>
        <begin position="228"/>
        <end position="247"/>
    </location>
</feature>
<dbReference type="InterPro" id="IPR001932">
    <property type="entry name" value="PPM-type_phosphatase-like_dom"/>
</dbReference>
<feature type="transmembrane region" description="Helical" evidence="2">
    <location>
        <begin position="54"/>
        <end position="75"/>
    </location>
</feature>
<evidence type="ECO:0000256" key="2">
    <source>
        <dbReference type="SAM" id="Phobius"/>
    </source>
</evidence>
<evidence type="ECO:0000313" key="4">
    <source>
        <dbReference type="EMBL" id="HIU56745.1"/>
    </source>
</evidence>
<evidence type="ECO:0000259" key="3">
    <source>
        <dbReference type="PROSITE" id="PS51746"/>
    </source>
</evidence>
<evidence type="ECO:0000256" key="1">
    <source>
        <dbReference type="ARBA" id="ARBA00022801"/>
    </source>
</evidence>
<feature type="transmembrane region" description="Helical" evidence="2">
    <location>
        <begin position="123"/>
        <end position="143"/>
    </location>
</feature>
<dbReference type="InterPro" id="IPR045768">
    <property type="entry name" value="SpoIIE_N"/>
</dbReference>
<keyword evidence="2" id="KW-0812">Transmembrane</keyword>
<keyword evidence="1" id="KW-0378">Hydrolase</keyword>
<dbReference type="SMART" id="SM00331">
    <property type="entry name" value="PP2C_SIG"/>
    <property type="match status" value="1"/>
</dbReference>
<dbReference type="PANTHER" id="PTHR43156">
    <property type="entry name" value="STAGE II SPORULATION PROTEIN E-RELATED"/>
    <property type="match status" value="1"/>
</dbReference>
<dbReference type="GO" id="GO:0016791">
    <property type="term" value="F:phosphatase activity"/>
    <property type="evidence" value="ECO:0007669"/>
    <property type="project" value="TreeGrafter"/>
</dbReference>
<dbReference type="PANTHER" id="PTHR43156:SF2">
    <property type="entry name" value="STAGE II SPORULATION PROTEIN E"/>
    <property type="match status" value="1"/>
</dbReference>
<feature type="transmembrane region" description="Helical" evidence="2">
    <location>
        <begin position="278"/>
        <end position="298"/>
    </location>
</feature>
<proteinExistence type="predicted"/>
<feature type="transmembrane region" description="Helical" evidence="2">
    <location>
        <begin position="96"/>
        <end position="117"/>
    </location>
</feature>
<gene>
    <name evidence="4" type="ORF">IAA61_02900</name>
</gene>